<keyword evidence="6" id="KW-0411">Iron-sulfur</keyword>
<dbReference type="SFLD" id="SFLDS00029">
    <property type="entry name" value="Radical_SAM"/>
    <property type="match status" value="1"/>
</dbReference>
<dbReference type="InterPro" id="IPR050377">
    <property type="entry name" value="Radical_SAM_PqqE_MftC-like"/>
</dbReference>
<dbReference type="Proteomes" id="UP001445268">
    <property type="component" value="Chromosome"/>
</dbReference>
<dbReference type="PANTHER" id="PTHR11228">
    <property type="entry name" value="RADICAL SAM DOMAIN PROTEIN"/>
    <property type="match status" value="1"/>
</dbReference>
<gene>
    <name evidence="9" type="ORF">AAGT77_09770</name>
</gene>
<keyword evidence="4" id="KW-0479">Metal-binding</keyword>
<feature type="domain" description="4Fe4S-binding SPASM" evidence="8">
    <location>
        <begin position="274"/>
        <end position="339"/>
    </location>
</feature>
<dbReference type="PANTHER" id="PTHR11228:SF7">
    <property type="entry name" value="PQQA PEPTIDE CYCLASE"/>
    <property type="match status" value="1"/>
</dbReference>
<sequence>MSLKPDFWRATLDTNPDHCNLNCVMCEDHSPYGDDRTTRSAQGRIRPIMDKGLLEKVVREVAALGFREIIPSTMGEPLLYPHFEMFLELCHELGLKLNLTTNGTFPGAQKHQSVEHWARRIVPIGSDVKISWNGATSQTHRDIMLGAELDEHINKAKRFIAVRDELADHNYCSMTMQLTFMRQNLHEIPDMVRLAASMGFDRVKGHQLWAHFPELETQSLRNDIVFATRWNRVVEECEAIVQEQTVPGGRPLRLDNFFKLDLANLDDIAPDGECPFLNKEIWVDPTGRFNVCCAPDQQRKSLGEFGNLMDTSVEEVIKGERYTALVENYRNHDLCKSCNMRRPS</sequence>
<dbReference type="SFLD" id="SFLDG01387">
    <property type="entry name" value="BtrN-like_SPASM_domain_contain"/>
    <property type="match status" value="1"/>
</dbReference>
<keyword evidence="10" id="KW-1185">Reference proteome</keyword>
<dbReference type="Pfam" id="PF04055">
    <property type="entry name" value="Radical_SAM"/>
    <property type="match status" value="1"/>
</dbReference>
<dbReference type="EMBL" id="CP152380">
    <property type="protein sequence ID" value="XAF52223.1"/>
    <property type="molecule type" value="Genomic_DNA"/>
</dbReference>
<name>A0ABZ3DXV2_9GAMM</name>
<dbReference type="InterPro" id="IPR013785">
    <property type="entry name" value="Aldolase_TIM"/>
</dbReference>
<evidence type="ECO:0000259" key="8">
    <source>
        <dbReference type="Pfam" id="PF13186"/>
    </source>
</evidence>
<dbReference type="Pfam" id="PF13186">
    <property type="entry name" value="SPASM"/>
    <property type="match status" value="1"/>
</dbReference>
<evidence type="ECO:0000256" key="1">
    <source>
        <dbReference type="ARBA" id="ARBA00001966"/>
    </source>
</evidence>
<dbReference type="SFLD" id="SFLDG01067">
    <property type="entry name" value="SPASM/twitch_domain_containing"/>
    <property type="match status" value="1"/>
</dbReference>
<feature type="domain" description="Radical SAM core" evidence="7">
    <location>
        <begin position="18"/>
        <end position="193"/>
    </location>
</feature>
<comment type="cofactor">
    <cofactor evidence="1">
        <name>[4Fe-4S] cluster</name>
        <dbReference type="ChEBI" id="CHEBI:49883"/>
    </cofactor>
</comment>
<evidence type="ECO:0000256" key="6">
    <source>
        <dbReference type="ARBA" id="ARBA00023014"/>
    </source>
</evidence>
<accession>A0ABZ3DXV2</accession>
<evidence type="ECO:0000256" key="3">
    <source>
        <dbReference type="ARBA" id="ARBA00022691"/>
    </source>
</evidence>
<evidence type="ECO:0000256" key="4">
    <source>
        <dbReference type="ARBA" id="ARBA00022723"/>
    </source>
</evidence>
<dbReference type="CDD" id="cd21109">
    <property type="entry name" value="SPASM"/>
    <property type="match status" value="1"/>
</dbReference>
<protein>
    <submittedName>
        <fullName evidence="9">Radical SAM/SPASM domain-containing protein</fullName>
    </submittedName>
</protein>
<dbReference type="InterPro" id="IPR007197">
    <property type="entry name" value="rSAM"/>
</dbReference>
<keyword evidence="5" id="KW-0408">Iron</keyword>
<proteinExistence type="predicted"/>
<evidence type="ECO:0000256" key="5">
    <source>
        <dbReference type="ARBA" id="ARBA00023004"/>
    </source>
</evidence>
<dbReference type="InterPro" id="IPR034391">
    <property type="entry name" value="AdoMet-like_SPASM_containing"/>
</dbReference>
<evidence type="ECO:0000313" key="9">
    <source>
        <dbReference type="EMBL" id="XAF52223.1"/>
    </source>
</evidence>
<dbReference type="CDD" id="cd01335">
    <property type="entry name" value="Radical_SAM"/>
    <property type="match status" value="1"/>
</dbReference>
<dbReference type="Gene3D" id="3.20.20.70">
    <property type="entry name" value="Aldolase class I"/>
    <property type="match status" value="1"/>
</dbReference>
<dbReference type="InterPro" id="IPR023885">
    <property type="entry name" value="4Fe4S-binding_SPASM_dom"/>
</dbReference>
<evidence type="ECO:0000256" key="2">
    <source>
        <dbReference type="ARBA" id="ARBA00022485"/>
    </source>
</evidence>
<organism evidence="9 10">
    <name type="scientific">Marinobacter alkaliphilus</name>
    <dbReference type="NCBI Taxonomy" id="254719"/>
    <lineage>
        <taxon>Bacteria</taxon>
        <taxon>Pseudomonadati</taxon>
        <taxon>Pseudomonadota</taxon>
        <taxon>Gammaproteobacteria</taxon>
        <taxon>Pseudomonadales</taxon>
        <taxon>Marinobacteraceae</taxon>
        <taxon>Marinobacter</taxon>
    </lineage>
</organism>
<evidence type="ECO:0000259" key="7">
    <source>
        <dbReference type="Pfam" id="PF04055"/>
    </source>
</evidence>
<reference evidence="9 10" key="1">
    <citation type="submission" date="2024-04" db="EMBL/GenBank/DDBJ databases">
        <title>Marinobacter sp. SBY-1.</title>
        <authorList>
            <person name="Pan C."/>
        </authorList>
    </citation>
    <scope>NUCLEOTIDE SEQUENCE [LARGE SCALE GENOMIC DNA]</scope>
    <source>
        <strain evidence="9 10">SBY-1</strain>
    </source>
</reference>
<evidence type="ECO:0000313" key="10">
    <source>
        <dbReference type="Proteomes" id="UP001445268"/>
    </source>
</evidence>
<dbReference type="RefSeq" id="WP_342630472.1">
    <property type="nucleotide sequence ID" value="NZ_CP152380.1"/>
</dbReference>
<dbReference type="SUPFAM" id="SSF102114">
    <property type="entry name" value="Radical SAM enzymes"/>
    <property type="match status" value="1"/>
</dbReference>
<keyword evidence="3" id="KW-0949">S-adenosyl-L-methionine</keyword>
<dbReference type="InterPro" id="IPR058240">
    <property type="entry name" value="rSAM_sf"/>
</dbReference>
<keyword evidence="2" id="KW-0004">4Fe-4S</keyword>